<dbReference type="Pfam" id="PF02545">
    <property type="entry name" value="Maf"/>
    <property type="match status" value="1"/>
</dbReference>
<comment type="function">
    <text evidence="4">Nucleoside triphosphate pyrophosphatase that hydrolyzes dTTP and UTP. May have a dual role in cell division arrest and in preventing the incorporation of modified nucleotides into cellular nucleic acids.</text>
</comment>
<evidence type="ECO:0000256" key="3">
    <source>
        <dbReference type="ARBA" id="ARBA00023080"/>
    </source>
</evidence>
<proteinExistence type="inferred from homology"/>
<organism evidence="5 6">
    <name type="scientific">Alsobacter ponti</name>
    <dbReference type="NCBI Taxonomy" id="2962936"/>
    <lineage>
        <taxon>Bacteria</taxon>
        <taxon>Pseudomonadati</taxon>
        <taxon>Pseudomonadota</taxon>
        <taxon>Alphaproteobacteria</taxon>
        <taxon>Hyphomicrobiales</taxon>
        <taxon>Alsobacteraceae</taxon>
        <taxon>Alsobacter</taxon>
    </lineage>
</organism>
<evidence type="ECO:0000256" key="2">
    <source>
        <dbReference type="ARBA" id="ARBA00022801"/>
    </source>
</evidence>
<dbReference type="CDD" id="cd00555">
    <property type="entry name" value="Maf"/>
    <property type="match status" value="1"/>
</dbReference>
<dbReference type="InterPro" id="IPR029001">
    <property type="entry name" value="ITPase-like_fam"/>
</dbReference>
<feature type="site" description="Important for substrate specificity" evidence="4">
    <location>
        <position position="85"/>
    </location>
</feature>
<feature type="site" description="Important for substrate specificity" evidence="4">
    <location>
        <position position="168"/>
    </location>
</feature>
<sequence>MPASVPDWRPRLVLASASPRRLALLQQIGIEPDALLPSDIDESPLKGERPKAVARRLAREKAERARAVLATRPELEGAFIVAADTVVARGSRILPKPEHVEEAAQCLRLLSGRGHRVYTGLAVIGPRGGLRERLVETRVSFKHLSRQDIEAYLASGEWRGKAGGYAVQGRAASFVTKLVGSHSSVVGLPLYETAAILTGEGYPLHAAWLNAGAPHG</sequence>
<comment type="similarity">
    <text evidence="4">Belongs to the Maf family. YhdE subfamily.</text>
</comment>
<comment type="catalytic activity">
    <reaction evidence="4">
        <text>UTP + H2O = UMP + diphosphate + H(+)</text>
        <dbReference type="Rhea" id="RHEA:29395"/>
        <dbReference type="ChEBI" id="CHEBI:15377"/>
        <dbReference type="ChEBI" id="CHEBI:15378"/>
        <dbReference type="ChEBI" id="CHEBI:33019"/>
        <dbReference type="ChEBI" id="CHEBI:46398"/>
        <dbReference type="ChEBI" id="CHEBI:57865"/>
        <dbReference type="EC" id="3.6.1.9"/>
    </reaction>
</comment>
<dbReference type="PANTHER" id="PTHR43213:SF5">
    <property type="entry name" value="BIFUNCTIONAL DTTP_UTP PYROPHOSPHATASE_METHYLTRANSFERASE PROTEIN-RELATED"/>
    <property type="match status" value="1"/>
</dbReference>
<gene>
    <name evidence="5" type="ORF">NK718_16220</name>
</gene>
<dbReference type="NCBIfam" id="TIGR00172">
    <property type="entry name" value="maf"/>
    <property type="match status" value="1"/>
</dbReference>
<keyword evidence="4" id="KW-0963">Cytoplasm</keyword>
<feature type="site" description="Important for substrate specificity" evidence="4">
    <location>
        <position position="20"/>
    </location>
</feature>
<comment type="catalytic activity">
    <reaction evidence="4">
        <text>dTTP + H2O = dTMP + diphosphate + H(+)</text>
        <dbReference type="Rhea" id="RHEA:28534"/>
        <dbReference type="ChEBI" id="CHEBI:15377"/>
        <dbReference type="ChEBI" id="CHEBI:15378"/>
        <dbReference type="ChEBI" id="CHEBI:33019"/>
        <dbReference type="ChEBI" id="CHEBI:37568"/>
        <dbReference type="ChEBI" id="CHEBI:63528"/>
        <dbReference type="EC" id="3.6.1.9"/>
    </reaction>
</comment>
<reference evidence="5 6" key="1">
    <citation type="submission" date="2022-07" db="EMBL/GenBank/DDBJ databases">
        <authorList>
            <person name="Li W.-J."/>
            <person name="Deng Q.-Q."/>
        </authorList>
    </citation>
    <scope>NUCLEOTIDE SEQUENCE [LARGE SCALE GENOMIC DNA]</scope>
    <source>
        <strain evidence="5 6">SYSU M60028</strain>
    </source>
</reference>
<dbReference type="EMBL" id="JANCLU010000017">
    <property type="protein sequence ID" value="MCP8940073.1"/>
    <property type="molecule type" value="Genomic_DNA"/>
</dbReference>
<evidence type="ECO:0000313" key="6">
    <source>
        <dbReference type="Proteomes" id="UP001205890"/>
    </source>
</evidence>
<comment type="subcellular location">
    <subcellularLocation>
        <location evidence="4">Cytoplasm</location>
    </subcellularLocation>
</comment>
<protein>
    <recommendedName>
        <fullName evidence="4">dTTP/UTP pyrophosphatase</fullName>
        <shortName evidence="4">dTTPase/UTPase</shortName>
        <ecNumber evidence="4">3.6.1.9</ecNumber>
    </recommendedName>
    <alternativeName>
        <fullName evidence="4">Nucleoside triphosphate pyrophosphatase</fullName>
    </alternativeName>
    <alternativeName>
        <fullName evidence="4">Nucleotide pyrophosphatase</fullName>
        <shortName evidence="4">Nucleotide PPase</shortName>
    </alternativeName>
</protein>
<evidence type="ECO:0000313" key="5">
    <source>
        <dbReference type="EMBL" id="MCP8940073.1"/>
    </source>
</evidence>
<keyword evidence="6" id="KW-1185">Reference proteome</keyword>
<dbReference type="HAMAP" id="MF_00528">
    <property type="entry name" value="Maf"/>
    <property type="match status" value="1"/>
</dbReference>
<dbReference type="EC" id="3.6.1.9" evidence="4"/>
<dbReference type="Proteomes" id="UP001205890">
    <property type="component" value="Unassembled WGS sequence"/>
</dbReference>
<keyword evidence="3 4" id="KW-0546">Nucleotide metabolism</keyword>
<dbReference type="Gene3D" id="3.90.950.10">
    <property type="match status" value="1"/>
</dbReference>
<accession>A0ABT1LGR7</accession>
<comment type="cofactor">
    <cofactor evidence="1 4">
        <name>a divalent metal cation</name>
        <dbReference type="ChEBI" id="CHEBI:60240"/>
    </cofactor>
</comment>
<comment type="caution">
    <text evidence="4">Lacks conserved residue(s) required for the propagation of feature annotation.</text>
</comment>
<dbReference type="PANTHER" id="PTHR43213">
    <property type="entry name" value="BIFUNCTIONAL DTTP/UTP PYROPHOSPHATASE/METHYLTRANSFERASE PROTEIN-RELATED"/>
    <property type="match status" value="1"/>
</dbReference>
<dbReference type="PIRSF" id="PIRSF006305">
    <property type="entry name" value="Maf"/>
    <property type="match status" value="1"/>
</dbReference>
<keyword evidence="2 4" id="KW-0378">Hydrolase</keyword>
<dbReference type="InterPro" id="IPR003697">
    <property type="entry name" value="Maf-like"/>
</dbReference>
<evidence type="ECO:0000256" key="4">
    <source>
        <dbReference type="HAMAP-Rule" id="MF_00528"/>
    </source>
</evidence>
<dbReference type="SUPFAM" id="SSF52972">
    <property type="entry name" value="ITPase-like"/>
    <property type="match status" value="1"/>
</dbReference>
<name>A0ABT1LGR7_9HYPH</name>
<dbReference type="RefSeq" id="WP_254744387.1">
    <property type="nucleotide sequence ID" value="NZ_JANCLU010000017.1"/>
</dbReference>
<comment type="caution">
    <text evidence="5">The sequence shown here is derived from an EMBL/GenBank/DDBJ whole genome shotgun (WGS) entry which is preliminary data.</text>
</comment>
<feature type="active site" description="Proton acceptor" evidence="4">
    <location>
        <position position="84"/>
    </location>
</feature>
<evidence type="ECO:0000256" key="1">
    <source>
        <dbReference type="ARBA" id="ARBA00001968"/>
    </source>
</evidence>